<dbReference type="PROSITE" id="PS00636">
    <property type="entry name" value="DNAJ_1"/>
    <property type="match status" value="1"/>
</dbReference>
<dbReference type="PANTHER" id="PTHR43888">
    <property type="entry name" value="DNAJ-LIKE-2, ISOFORM A-RELATED"/>
    <property type="match status" value="1"/>
</dbReference>
<dbReference type="Ensembl" id="ENSNVIT00000014204.1">
    <property type="protein sequence ID" value="ENSNVIP00000012080.1"/>
    <property type="gene ID" value="ENSNVIG00000009597.1"/>
</dbReference>
<evidence type="ECO:0000313" key="3">
    <source>
        <dbReference type="Ensembl" id="ENSNVIP00000012080.1"/>
    </source>
</evidence>
<reference evidence="3" key="2">
    <citation type="submission" date="2025-09" db="UniProtKB">
        <authorList>
            <consortium name="Ensembl"/>
        </authorList>
    </citation>
    <scope>IDENTIFICATION</scope>
</reference>
<dbReference type="CDD" id="cd06257">
    <property type="entry name" value="DnaJ"/>
    <property type="match status" value="1"/>
</dbReference>
<proteinExistence type="predicted"/>
<dbReference type="GO" id="GO:0030544">
    <property type="term" value="F:Hsp70 protein binding"/>
    <property type="evidence" value="ECO:0007669"/>
    <property type="project" value="InterPro"/>
</dbReference>
<name>A0A8C7AQF3_NEOVI</name>
<protein>
    <recommendedName>
        <fullName evidence="2">J domain-containing protein</fullName>
    </recommendedName>
</protein>
<dbReference type="InterPro" id="IPR018253">
    <property type="entry name" value="DnaJ_domain_CS"/>
</dbReference>
<accession>A0A8C7AQF3</accession>
<evidence type="ECO:0000256" key="1">
    <source>
        <dbReference type="ARBA" id="ARBA00023186"/>
    </source>
</evidence>
<dbReference type="Gene3D" id="1.10.287.110">
    <property type="entry name" value="DnaJ domain"/>
    <property type="match status" value="1"/>
</dbReference>
<keyword evidence="1" id="KW-0143">Chaperone</keyword>
<dbReference type="PROSITE" id="PS50076">
    <property type="entry name" value="DNAJ_2"/>
    <property type="match status" value="1"/>
</dbReference>
<dbReference type="AlphaFoldDB" id="A0A8C7AQF3"/>
<evidence type="ECO:0000313" key="4">
    <source>
        <dbReference type="Proteomes" id="UP000694425"/>
    </source>
</evidence>
<dbReference type="InterPro" id="IPR044713">
    <property type="entry name" value="DNJA1/2-like"/>
</dbReference>
<sequence length="102" mass="11575">MVKETIYFDVLGVKPSATKEELKKAYRKLALKYHPKNPNQGEKFKQISQAYEELSDAKKRELYDKGGEQAIKEGGRGRTQTDSMLKMAPYISLDPGMLTSMT</sequence>
<evidence type="ECO:0000259" key="2">
    <source>
        <dbReference type="PROSITE" id="PS50076"/>
    </source>
</evidence>
<dbReference type="Pfam" id="PF00226">
    <property type="entry name" value="DnaJ"/>
    <property type="match status" value="1"/>
</dbReference>
<dbReference type="GO" id="GO:0006457">
    <property type="term" value="P:protein folding"/>
    <property type="evidence" value="ECO:0007669"/>
    <property type="project" value="InterPro"/>
</dbReference>
<dbReference type="InterPro" id="IPR001623">
    <property type="entry name" value="DnaJ_domain"/>
</dbReference>
<dbReference type="SUPFAM" id="SSF46565">
    <property type="entry name" value="Chaperone J-domain"/>
    <property type="match status" value="1"/>
</dbReference>
<feature type="domain" description="J" evidence="2">
    <location>
        <begin position="6"/>
        <end position="67"/>
    </location>
</feature>
<dbReference type="GeneTree" id="ENSGT00940000153558"/>
<keyword evidence="4" id="KW-1185">Reference proteome</keyword>
<dbReference type="Proteomes" id="UP000694425">
    <property type="component" value="Unplaced"/>
</dbReference>
<organism evidence="3 4">
    <name type="scientific">Neovison vison</name>
    <name type="common">American mink</name>
    <name type="synonym">Mustela vison</name>
    <dbReference type="NCBI Taxonomy" id="452646"/>
    <lineage>
        <taxon>Eukaryota</taxon>
        <taxon>Metazoa</taxon>
        <taxon>Chordata</taxon>
        <taxon>Craniata</taxon>
        <taxon>Vertebrata</taxon>
        <taxon>Euteleostomi</taxon>
        <taxon>Mammalia</taxon>
        <taxon>Eutheria</taxon>
        <taxon>Laurasiatheria</taxon>
        <taxon>Carnivora</taxon>
        <taxon>Caniformia</taxon>
        <taxon>Musteloidea</taxon>
        <taxon>Mustelidae</taxon>
        <taxon>Mustelinae</taxon>
        <taxon>Neogale</taxon>
    </lineage>
</organism>
<dbReference type="SMART" id="SM00271">
    <property type="entry name" value="DnaJ"/>
    <property type="match status" value="1"/>
</dbReference>
<dbReference type="InterPro" id="IPR036869">
    <property type="entry name" value="J_dom_sf"/>
</dbReference>
<reference evidence="3" key="1">
    <citation type="submission" date="2025-08" db="UniProtKB">
        <authorList>
            <consortium name="Ensembl"/>
        </authorList>
    </citation>
    <scope>IDENTIFICATION</scope>
</reference>
<dbReference type="PRINTS" id="PR00625">
    <property type="entry name" value="JDOMAIN"/>
</dbReference>